<protein>
    <submittedName>
        <fullName evidence="1">Uncharacterized protein</fullName>
    </submittedName>
</protein>
<keyword evidence="2" id="KW-1185">Reference proteome</keyword>
<comment type="caution">
    <text evidence="1">The sequence shown here is derived from an EMBL/GenBank/DDBJ whole genome shotgun (WGS) entry which is preliminary data.</text>
</comment>
<reference evidence="1 2" key="1">
    <citation type="journal article" date="2018" name="Front. Plant Sci.">
        <title>Red Clover (Trifolium pratense) and Zigzag Clover (T. medium) - A Picture of Genomic Similarities and Differences.</title>
        <authorList>
            <person name="Dluhosova J."/>
            <person name="Istvanek J."/>
            <person name="Nedelnik J."/>
            <person name="Repkova J."/>
        </authorList>
    </citation>
    <scope>NUCLEOTIDE SEQUENCE [LARGE SCALE GENOMIC DNA]</scope>
    <source>
        <strain evidence="2">cv. 10/8</strain>
        <tissue evidence="1">Leaf</tissue>
    </source>
</reference>
<dbReference type="EMBL" id="LXQA010227332">
    <property type="protein sequence ID" value="MCI35812.1"/>
    <property type="molecule type" value="Genomic_DNA"/>
</dbReference>
<feature type="non-terminal residue" evidence="1">
    <location>
        <position position="1"/>
    </location>
</feature>
<proteinExistence type="predicted"/>
<evidence type="ECO:0000313" key="1">
    <source>
        <dbReference type="EMBL" id="MCI35812.1"/>
    </source>
</evidence>
<evidence type="ECO:0000313" key="2">
    <source>
        <dbReference type="Proteomes" id="UP000265520"/>
    </source>
</evidence>
<organism evidence="1 2">
    <name type="scientific">Trifolium medium</name>
    <dbReference type="NCBI Taxonomy" id="97028"/>
    <lineage>
        <taxon>Eukaryota</taxon>
        <taxon>Viridiplantae</taxon>
        <taxon>Streptophyta</taxon>
        <taxon>Embryophyta</taxon>
        <taxon>Tracheophyta</taxon>
        <taxon>Spermatophyta</taxon>
        <taxon>Magnoliopsida</taxon>
        <taxon>eudicotyledons</taxon>
        <taxon>Gunneridae</taxon>
        <taxon>Pentapetalae</taxon>
        <taxon>rosids</taxon>
        <taxon>fabids</taxon>
        <taxon>Fabales</taxon>
        <taxon>Fabaceae</taxon>
        <taxon>Papilionoideae</taxon>
        <taxon>50 kb inversion clade</taxon>
        <taxon>NPAAA clade</taxon>
        <taxon>Hologalegina</taxon>
        <taxon>IRL clade</taxon>
        <taxon>Trifolieae</taxon>
        <taxon>Trifolium</taxon>
    </lineage>
</organism>
<dbReference type="AlphaFoldDB" id="A0A392RI56"/>
<name>A0A392RI56_9FABA</name>
<dbReference type="Proteomes" id="UP000265520">
    <property type="component" value="Unassembled WGS sequence"/>
</dbReference>
<sequence>HTTKHRIQQAAADRVLQQWQPPNERLFEMQCLMQAFSTRLVQQAAVSACEIILADLCLQVGMSSREDSTQLKEKLWQ</sequence>
<accession>A0A392RI56</accession>